<evidence type="ECO:0000313" key="5">
    <source>
        <dbReference type="Proteomes" id="UP001200145"/>
    </source>
</evidence>
<reference evidence="4 5" key="1">
    <citation type="submission" date="2022-01" db="EMBL/GenBank/DDBJ databases">
        <title>Flavihumibacter sp. nov., isolated from sediment of a river.</title>
        <authorList>
            <person name="Liu H."/>
        </authorList>
    </citation>
    <scope>NUCLEOTIDE SEQUENCE [LARGE SCALE GENOMIC DNA]</scope>
    <source>
        <strain evidence="4 5">RY-1</strain>
    </source>
</reference>
<evidence type="ECO:0000259" key="3">
    <source>
        <dbReference type="PROSITE" id="PS01031"/>
    </source>
</evidence>
<sequence length="138" mass="15451">MTAATSKRNHRLSRPLFALENTTERRRKTTSWVPAANVSENAEEYVIRLAVPGMDRPCFQIHASGKELIISGKKEETREAAGKSDYEYNYSAWERTFGLPEDADTALAQASYVNGELVLHIPRNTAAIDSGEVDVFIY</sequence>
<feature type="domain" description="SHSP" evidence="3">
    <location>
        <begin position="27"/>
        <end position="138"/>
    </location>
</feature>
<evidence type="ECO:0000256" key="1">
    <source>
        <dbReference type="PROSITE-ProRule" id="PRU00285"/>
    </source>
</evidence>
<dbReference type="RefSeq" id="WP_234864762.1">
    <property type="nucleotide sequence ID" value="NZ_JAKEVY010000002.1"/>
</dbReference>
<name>A0ABS9BGG0_9BACT</name>
<proteinExistence type="inferred from homology"/>
<dbReference type="InterPro" id="IPR008978">
    <property type="entry name" value="HSP20-like_chaperone"/>
</dbReference>
<dbReference type="PROSITE" id="PS01031">
    <property type="entry name" value="SHSP"/>
    <property type="match status" value="1"/>
</dbReference>
<comment type="caution">
    <text evidence="4">The sequence shown here is derived from an EMBL/GenBank/DDBJ whole genome shotgun (WGS) entry which is preliminary data.</text>
</comment>
<evidence type="ECO:0000256" key="2">
    <source>
        <dbReference type="RuleBase" id="RU003616"/>
    </source>
</evidence>
<dbReference type="Gene3D" id="2.60.40.790">
    <property type="match status" value="1"/>
</dbReference>
<evidence type="ECO:0000313" key="4">
    <source>
        <dbReference type="EMBL" id="MCF1714228.1"/>
    </source>
</evidence>
<gene>
    <name evidence="4" type="ORF">L0U88_06270</name>
</gene>
<protein>
    <submittedName>
        <fullName evidence="4">Hsp20/alpha crystallin family protein</fullName>
    </submittedName>
</protein>
<accession>A0ABS9BGG0</accession>
<dbReference type="InterPro" id="IPR002068">
    <property type="entry name" value="A-crystallin/Hsp20_dom"/>
</dbReference>
<comment type="similarity">
    <text evidence="1 2">Belongs to the small heat shock protein (HSP20) family.</text>
</comment>
<dbReference type="Pfam" id="PF00011">
    <property type="entry name" value="HSP20"/>
    <property type="match status" value="1"/>
</dbReference>
<dbReference type="SUPFAM" id="SSF49764">
    <property type="entry name" value="HSP20-like chaperones"/>
    <property type="match status" value="1"/>
</dbReference>
<dbReference type="EMBL" id="JAKEVY010000002">
    <property type="protein sequence ID" value="MCF1714228.1"/>
    <property type="molecule type" value="Genomic_DNA"/>
</dbReference>
<dbReference type="Proteomes" id="UP001200145">
    <property type="component" value="Unassembled WGS sequence"/>
</dbReference>
<dbReference type="CDD" id="cd06464">
    <property type="entry name" value="ACD_sHsps-like"/>
    <property type="match status" value="1"/>
</dbReference>
<keyword evidence="5" id="KW-1185">Reference proteome</keyword>
<organism evidence="4 5">
    <name type="scientific">Flavihumibacter fluminis</name>
    <dbReference type="NCBI Taxonomy" id="2909236"/>
    <lineage>
        <taxon>Bacteria</taxon>
        <taxon>Pseudomonadati</taxon>
        <taxon>Bacteroidota</taxon>
        <taxon>Chitinophagia</taxon>
        <taxon>Chitinophagales</taxon>
        <taxon>Chitinophagaceae</taxon>
        <taxon>Flavihumibacter</taxon>
    </lineage>
</organism>